<dbReference type="STRING" id="223786.SAMN05216234_10130"/>
<dbReference type="Gene3D" id="3.40.50.2000">
    <property type="entry name" value="Glycogen Phosphorylase B"/>
    <property type="match status" value="2"/>
</dbReference>
<dbReference type="Pfam" id="PF13439">
    <property type="entry name" value="Glyco_transf_4"/>
    <property type="match status" value="1"/>
</dbReference>
<dbReference type="PANTHER" id="PTHR12526">
    <property type="entry name" value="GLYCOSYLTRANSFERASE"/>
    <property type="match status" value="1"/>
</dbReference>
<keyword evidence="4" id="KW-1185">Reference proteome</keyword>
<dbReference type="RefSeq" id="WP_092909700.1">
    <property type="nucleotide sequence ID" value="NZ_FOXB01000001.1"/>
</dbReference>
<sequence>MYKKEVIFFHPYFSDGGVERTNLTLAKGLIENNYKVTFLTTNFTNHFLKEIEGIGINFVSLGNKSVSRAIFDIKNFLDKKQEKVYFISCQYYVNVISMIVSKIVKNRNNIKFINFERNHLDEFKYKEGIKNKLIPLFVKKLYKNSDVILANSKETANDLQRFIDKKVEYVYNPTINKRLDFLKDENICEEWFLKDNRPFVLGIGRLAIQKDFQTLIKAFKLFNENKNYRLIILGDGELRNKLQEVAINLGIKNDVFMPGFVKNPYKFLIKADLFVLSSLYEGLPNVLIEALYVGSKVLSTNCKSGPKEILLNDDRFLCNVGDVNGMANKMKFLVKNEIKRDFSLERFKYENVIEKFIKVIEQ</sequence>
<evidence type="ECO:0000313" key="3">
    <source>
        <dbReference type="EMBL" id="SFO87089.1"/>
    </source>
</evidence>
<evidence type="ECO:0000259" key="2">
    <source>
        <dbReference type="Pfam" id="PF13439"/>
    </source>
</evidence>
<dbReference type="InterPro" id="IPR028098">
    <property type="entry name" value="Glyco_trans_4-like_N"/>
</dbReference>
<keyword evidence="3" id="KW-0808">Transferase</keyword>
<feature type="domain" description="Glycosyl transferase family 1" evidence="1">
    <location>
        <begin position="187"/>
        <end position="340"/>
    </location>
</feature>
<dbReference type="Proteomes" id="UP000199227">
    <property type="component" value="Unassembled WGS sequence"/>
</dbReference>
<organism evidence="3 4">
    <name type="scientific">Hydrogenimonas thermophila</name>
    <dbReference type="NCBI Taxonomy" id="223786"/>
    <lineage>
        <taxon>Bacteria</taxon>
        <taxon>Pseudomonadati</taxon>
        <taxon>Campylobacterota</taxon>
        <taxon>Epsilonproteobacteria</taxon>
        <taxon>Campylobacterales</taxon>
        <taxon>Hydrogenimonadaceae</taxon>
        <taxon>Hydrogenimonas</taxon>
    </lineage>
</organism>
<accession>A0A1I5KPR2</accession>
<reference evidence="3 4" key="1">
    <citation type="submission" date="2016-10" db="EMBL/GenBank/DDBJ databases">
        <authorList>
            <person name="de Groot N.N."/>
        </authorList>
    </citation>
    <scope>NUCLEOTIDE SEQUENCE [LARGE SCALE GENOMIC DNA]</scope>
    <source>
        <strain evidence="3 4">EP1-55-1</strain>
    </source>
</reference>
<dbReference type="Pfam" id="PF00534">
    <property type="entry name" value="Glycos_transf_1"/>
    <property type="match status" value="1"/>
</dbReference>
<dbReference type="CDD" id="cd03811">
    <property type="entry name" value="GT4_GT28_WabH-like"/>
    <property type="match status" value="1"/>
</dbReference>
<dbReference type="OrthoDB" id="1522162at2"/>
<evidence type="ECO:0000259" key="1">
    <source>
        <dbReference type="Pfam" id="PF00534"/>
    </source>
</evidence>
<dbReference type="SUPFAM" id="SSF53756">
    <property type="entry name" value="UDP-Glycosyltransferase/glycogen phosphorylase"/>
    <property type="match status" value="1"/>
</dbReference>
<name>A0A1I5KPR2_9BACT</name>
<dbReference type="EMBL" id="FOXB01000001">
    <property type="protein sequence ID" value="SFO87089.1"/>
    <property type="molecule type" value="Genomic_DNA"/>
</dbReference>
<dbReference type="AlphaFoldDB" id="A0A1I5KPR2"/>
<dbReference type="PANTHER" id="PTHR12526:SF630">
    <property type="entry name" value="GLYCOSYLTRANSFERASE"/>
    <property type="match status" value="1"/>
</dbReference>
<dbReference type="GO" id="GO:0016757">
    <property type="term" value="F:glycosyltransferase activity"/>
    <property type="evidence" value="ECO:0007669"/>
    <property type="project" value="InterPro"/>
</dbReference>
<gene>
    <name evidence="3" type="ORF">SAMN05216234_10130</name>
</gene>
<evidence type="ECO:0000313" key="4">
    <source>
        <dbReference type="Proteomes" id="UP000199227"/>
    </source>
</evidence>
<proteinExistence type="predicted"/>
<dbReference type="InterPro" id="IPR001296">
    <property type="entry name" value="Glyco_trans_1"/>
</dbReference>
<feature type="domain" description="Glycosyltransferase subfamily 4-like N-terminal" evidence="2">
    <location>
        <begin position="16"/>
        <end position="173"/>
    </location>
</feature>
<protein>
    <submittedName>
        <fullName evidence="3">Glycosyltransferase involved in cell wall bisynthesis</fullName>
    </submittedName>
</protein>